<keyword evidence="2" id="KW-1185">Reference proteome</keyword>
<gene>
    <name evidence="1" type="ORF">Vadar_009513</name>
</gene>
<dbReference type="Proteomes" id="UP000828048">
    <property type="component" value="Chromosome 3"/>
</dbReference>
<reference evidence="1 2" key="1">
    <citation type="journal article" date="2021" name="Hortic Res">
        <title>High-quality reference genome and annotation aids understanding of berry development for evergreen blueberry (Vaccinium darrowii).</title>
        <authorList>
            <person name="Yu J."/>
            <person name="Hulse-Kemp A.M."/>
            <person name="Babiker E."/>
            <person name="Staton M."/>
        </authorList>
    </citation>
    <scope>NUCLEOTIDE SEQUENCE [LARGE SCALE GENOMIC DNA]</scope>
    <source>
        <strain evidence="2">cv. NJ 8807/NJ 8810</strain>
        <tissue evidence="1">Young leaf</tissue>
    </source>
</reference>
<evidence type="ECO:0000313" key="1">
    <source>
        <dbReference type="EMBL" id="KAH7857142.1"/>
    </source>
</evidence>
<name>A0ACB7YUI5_9ERIC</name>
<organism evidence="1 2">
    <name type="scientific">Vaccinium darrowii</name>
    <dbReference type="NCBI Taxonomy" id="229202"/>
    <lineage>
        <taxon>Eukaryota</taxon>
        <taxon>Viridiplantae</taxon>
        <taxon>Streptophyta</taxon>
        <taxon>Embryophyta</taxon>
        <taxon>Tracheophyta</taxon>
        <taxon>Spermatophyta</taxon>
        <taxon>Magnoliopsida</taxon>
        <taxon>eudicotyledons</taxon>
        <taxon>Gunneridae</taxon>
        <taxon>Pentapetalae</taxon>
        <taxon>asterids</taxon>
        <taxon>Ericales</taxon>
        <taxon>Ericaceae</taxon>
        <taxon>Vaccinioideae</taxon>
        <taxon>Vaccinieae</taxon>
        <taxon>Vaccinium</taxon>
    </lineage>
</organism>
<dbReference type="EMBL" id="CM037153">
    <property type="protein sequence ID" value="KAH7857142.1"/>
    <property type="molecule type" value="Genomic_DNA"/>
</dbReference>
<sequence length="470" mass="52990">MHSQTGIKKDEEKPKTFCSQLSPAGSNLAILIYPKNRKEEGGLTGESSEMAEDDIEKYLVEKLKEVLDDLETKADQHLPAKIARLSSKFRNLKQIVEGQNRTTIDLREKLYTLKNLLSDWQMHSKKNKHTYSWKSLSYVLNFKKNLDKIIEELQAQNTPPPGETGQTTPITGVTRQTTPPTGETEETDQGYRWSDRLVDEKKVYGIDDKALSLQKSLVLHNDSNDRRFSMIGIVGMRGVGKTTLAQVIFNKPEVKNHFLPRIWVCVSKQPEDDSNHGHEIVKRMLRCLGVEETTIESVNNEHGLKGLLFALRLQLTGKRYLIVLDDVWSEEAQYKGFLKFCSSLEKDENQCVEKLAYGLPKGYGGAVIVTSRSEEILKKMVGEENSHSVSPLEDPKSSWKIFMDSAGEDYTELEGLKEKIIEKCAGLPLAAKMMGQIASEQPVQKKPAVVLPDQNLPSEQTNGLNQQLTD</sequence>
<evidence type="ECO:0000313" key="2">
    <source>
        <dbReference type="Proteomes" id="UP000828048"/>
    </source>
</evidence>
<accession>A0ACB7YUI5</accession>
<proteinExistence type="predicted"/>
<comment type="caution">
    <text evidence="1">The sequence shown here is derived from an EMBL/GenBank/DDBJ whole genome shotgun (WGS) entry which is preliminary data.</text>
</comment>
<protein>
    <submittedName>
        <fullName evidence="1">Uncharacterized protein</fullName>
    </submittedName>
</protein>